<name>A0A7J6G8N5_CANSA</name>
<dbReference type="InterPro" id="IPR053151">
    <property type="entry name" value="RNase_H-like"/>
</dbReference>
<feature type="domain" description="RNase H type-1" evidence="6">
    <location>
        <begin position="79"/>
        <end position="209"/>
    </location>
</feature>
<dbReference type="PROSITE" id="PS50879">
    <property type="entry name" value="RNASE_H_1"/>
    <property type="match status" value="1"/>
</dbReference>
<comment type="caution">
    <text evidence="7">The sequence shown here is derived from an EMBL/GenBank/DDBJ whole genome shotgun (WGS) entry which is preliminary data.</text>
</comment>
<dbReference type="InterPro" id="IPR000571">
    <property type="entry name" value="Znf_CCCH"/>
</dbReference>
<dbReference type="GO" id="GO:0008270">
    <property type="term" value="F:zinc ion binding"/>
    <property type="evidence" value="ECO:0007669"/>
    <property type="project" value="UniProtKB-KW"/>
</dbReference>
<dbReference type="CDD" id="cd06222">
    <property type="entry name" value="RNase_H_like"/>
    <property type="match status" value="1"/>
</dbReference>
<keyword evidence="3 4" id="KW-0862">Zinc</keyword>
<evidence type="ECO:0000256" key="1">
    <source>
        <dbReference type="ARBA" id="ARBA00022723"/>
    </source>
</evidence>
<dbReference type="InterPro" id="IPR036855">
    <property type="entry name" value="Znf_CCCH_sf"/>
</dbReference>
<dbReference type="InterPro" id="IPR002156">
    <property type="entry name" value="RNaseH_domain"/>
</dbReference>
<dbReference type="SUPFAM" id="SSF53098">
    <property type="entry name" value="Ribonuclease H-like"/>
    <property type="match status" value="1"/>
</dbReference>
<dbReference type="AlphaFoldDB" id="A0A7J6G8N5"/>
<dbReference type="Proteomes" id="UP000525078">
    <property type="component" value="Unassembled WGS sequence"/>
</dbReference>
<dbReference type="EMBL" id="JAATIP010000069">
    <property type="protein sequence ID" value="KAF4379333.1"/>
    <property type="molecule type" value="Genomic_DNA"/>
</dbReference>
<dbReference type="Pfam" id="PF13456">
    <property type="entry name" value="RVT_3"/>
    <property type="match status" value="1"/>
</dbReference>
<protein>
    <submittedName>
        <fullName evidence="7">Uncharacterized protein</fullName>
    </submittedName>
</protein>
<evidence type="ECO:0000256" key="2">
    <source>
        <dbReference type="ARBA" id="ARBA00022771"/>
    </source>
</evidence>
<sequence length="269" mass="30505">MKFLLKMMEIIDMSFCSYNHNMNTICKFWAVGQCKKGEACEYRHSWGSNGFQELASLPKTLTKVPRKLQIDEVSWFPPPQNFIKINTDGAAKGRSNEASCGGVFRDCNGTILGAFSSFLGNKTSLEAELYGVIKAINIACANHWHCVWLEVDSILTLSMIANNKTDVPITIREEWLKTLQQIQTMNLIYSHIYREGNQVADLLANHGFFSRDEFSWFSEAPNFIIKEALRDINGPYIIIGGAIGMIRHNFGRIGHENTPLFKKLARMLE</sequence>
<evidence type="ECO:0000256" key="3">
    <source>
        <dbReference type="ARBA" id="ARBA00022833"/>
    </source>
</evidence>
<dbReference type="GO" id="GO:0004523">
    <property type="term" value="F:RNA-DNA hybrid ribonuclease activity"/>
    <property type="evidence" value="ECO:0007669"/>
    <property type="project" value="InterPro"/>
</dbReference>
<organism evidence="7 8">
    <name type="scientific">Cannabis sativa</name>
    <name type="common">Hemp</name>
    <name type="synonym">Marijuana</name>
    <dbReference type="NCBI Taxonomy" id="3483"/>
    <lineage>
        <taxon>Eukaryota</taxon>
        <taxon>Viridiplantae</taxon>
        <taxon>Streptophyta</taxon>
        <taxon>Embryophyta</taxon>
        <taxon>Tracheophyta</taxon>
        <taxon>Spermatophyta</taxon>
        <taxon>Magnoliopsida</taxon>
        <taxon>eudicotyledons</taxon>
        <taxon>Gunneridae</taxon>
        <taxon>Pentapetalae</taxon>
        <taxon>rosids</taxon>
        <taxon>fabids</taxon>
        <taxon>Rosales</taxon>
        <taxon>Cannabaceae</taxon>
        <taxon>Cannabis</taxon>
    </lineage>
</organism>
<dbReference type="PANTHER" id="PTHR47723">
    <property type="entry name" value="OS05G0353850 PROTEIN"/>
    <property type="match status" value="1"/>
</dbReference>
<evidence type="ECO:0000256" key="4">
    <source>
        <dbReference type="PROSITE-ProRule" id="PRU00723"/>
    </source>
</evidence>
<evidence type="ECO:0000313" key="8">
    <source>
        <dbReference type="Proteomes" id="UP000525078"/>
    </source>
</evidence>
<accession>A0A7J6G8N5</accession>
<keyword evidence="1 4" id="KW-0479">Metal-binding</keyword>
<dbReference type="InterPro" id="IPR036397">
    <property type="entry name" value="RNaseH_sf"/>
</dbReference>
<dbReference type="SUPFAM" id="SSF90229">
    <property type="entry name" value="CCCH zinc finger"/>
    <property type="match status" value="1"/>
</dbReference>
<feature type="zinc finger region" description="C3H1-type" evidence="4">
    <location>
        <begin position="25"/>
        <end position="47"/>
    </location>
</feature>
<reference evidence="7 8" key="1">
    <citation type="journal article" date="2020" name="bioRxiv">
        <title>Sequence and annotation of 42 cannabis genomes reveals extensive copy number variation in cannabinoid synthesis and pathogen resistance genes.</title>
        <authorList>
            <person name="Mckernan K.J."/>
            <person name="Helbert Y."/>
            <person name="Kane L.T."/>
            <person name="Ebling H."/>
            <person name="Zhang L."/>
            <person name="Liu B."/>
            <person name="Eaton Z."/>
            <person name="Mclaughlin S."/>
            <person name="Kingan S."/>
            <person name="Baybayan P."/>
            <person name="Concepcion G."/>
            <person name="Jordan M."/>
            <person name="Riva A."/>
            <person name="Barbazuk W."/>
            <person name="Harkins T."/>
        </authorList>
    </citation>
    <scope>NUCLEOTIDE SEQUENCE [LARGE SCALE GENOMIC DNA]</scope>
    <source>
        <strain evidence="8">cv. Jamaican Lion 4</strain>
        <tissue evidence="7">Leaf</tissue>
    </source>
</reference>
<gene>
    <name evidence="7" type="ORF">F8388_013551</name>
</gene>
<dbReference type="PANTHER" id="PTHR47723:SF23">
    <property type="entry name" value="REVERSE TRANSCRIPTASE-LIKE PROTEIN"/>
    <property type="match status" value="1"/>
</dbReference>
<proteinExistence type="predicted"/>
<evidence type="ECO:0000259" key="5">
    <source>
        <dbReference type="PROSITE" id="PS50103"/>
    </source>
</evidence>
<dbReference type="GO" id="GO:0003676">
    <property type="term" value="F:nucleic acid binding"/>
    <property type="evidence" value="ECO:0007669"/>
    <property type="project" value="InterPro"/>
</dbReference>
<keyword evidence="2 4" id="KW-0863">Zinc-finger</keyword>
<dbReference type="SMART" id="SM00356">
    <property type="entry name" value="ZnF_C3H1"/>
    <property type="match status" value="1"/>
</dbReference>
<dbReference type="PROSITE" id="PS50103">
    <property type="entry name" value="ZF_C3H1"/>
    <property type="match status" value="1"/>
</dbReference>
<feature type="domain" description="C3H1-type" evidence="5">
    <location>
        <begin position="25"/>
        <end position="47"/>
    </location>
</feature>
<dbReference type="InterPro" id="IPR044730">
    <property type="entry name" value="RNase_H-like_dom_plant"/>
</dbReference>
<dbReference type="Gene3D" id="3.30.420.10">
    <property type="entry name" value="Ribonuclease H-like superfamily/Ribonuclease H"/>
    <property type="match status" value="1"/>
</dbReference>
<evidence type="ECO:0000313" key="7">
    <source>
        <dbReference type="EMBL" id="KAF4379333.1"/>
    </source>
</evidence>
<dbReference type="InterPro" id="IPR012337">
    <property type="entry name" value="RNaseH-like_sf"/>
</dbReference>
<evidence type="ECO:0000259" key="6">
    <source>
        <dbReference type="PROSITE" id="PS50879"/>
    </source>
</evidence>